<dbReference type="AlphaFoldDB" id="A0A6G4A401"/>
<dbReference type="InterPro" id="IPR036388">
    <property type="entry name" value="WH-like_DNA-bd_sf"/>
</dbReference>
<evidence type="ECO:0000256" key="4">
    <source>
        <dbReference type="ARBA" id="ARBA00023125"/>
    </source>
</evidence>
<evidence type="ECO:0000256" key="3">
    <source>
        <dbReference type="ARBA" id="ARBA00023015"/>
    </source>
</evidence>
<dbReference type="GO" id="GO:0003677">
    <property type="term" value="F:DNA binding"/>
    <property type="evidence" value="ECO:0007669"/>
    <property type="project" value="UniProtKB-KW"/>
</dbReference>
<accession>A0A6G4A401</accession>
<proteinExistence type="predicted"/>
<dbReference type="Gene3D" id="3.40.50.2300">
    <property type="match status" value="1"/>
</dbReference>
<feature type="domain" description="Response regulatory" evidence="8">
    <location>
        <begin position="9"/>
        <end position="125"/>
    </location>
</feature>
<dbReference type="SUPFAM" id="SSF52172">
    <property type="entry name" value="CheY-like"/>
    <property type="match status" value="1"/>
</dbReference>
<dbReference type="GO" id="GO:0006355">
    <property type="term" value="P:regulation of DNA-templated transcription"/>
    <property type="evidence" value="ECO:0007669"/>
    <property type="project" value="InterPro"/>
</dbReference>
<name>A0A6G4A401_9BACL</name>
<dbReference type="InterPro" id="IPR001789">
    <property type="entry name" value="Sig_transdc_resp-reg_receiver"/>
</dbReference>
<dbReference type="InterPro" id="IPR039420">
    <property type="entry name" value="WalR-like"/>
</dbReference>
<reference evidence="9" key="1">
    <citation type="submission" date="2020-02" db="EMBL/GenBank/DDBJ databases">
        <authorList>
            <person name="Shen X.-R."/>
            <person name="Zhang Y.-X."/>
        </authorList>
    </citation>
    <scope>NUCLEOTIDE SEQUENCE</scope>
    <source>
        <strain evidence="9">SYP-B3998</strain>
    </source>
</reference>
<keyword evidence="4" id="KW-0238">DNA-binding</keyword>
<dbReference type="Gene3D" id="1.10.10.10">
    <property type="entry name" value="Winged helix-like DNA-binding domain superfamily/Winged helix DNA-binding domain"/>
    <property type="match status" value="1"/>
</dbReference>
<keyword evidence="2" id="KW-0902">Two-component regulatory system</keyword>
<dbReference type="RefSeq" id="WP_163952648.1">
    <property type="nucleotide sequence ID" value="NZ_JAAIKC010000013.1"/>
</dbReference>
<keyword evidence="3" id="KW-0805">Transcription regulation</keyword>
<dbReference type="Pfam" id="PF00196">
    <property type="entry name" value="GerE"/>
    <property type="match status" value="1"/>
</dbReference>
<evidence type="ECO:0000256" key="6">
    <source>
        <dbReference type="PROSITE-ProRule" id="PRU00169"/>
    </source>
</evidence>
<evidence type="ECO:0000313" key="9">
    <source>
        <dbReference type="EMBL" id="NEW09115.1"/>
    </source>
</evidence>
<evidence type="ECO:0000259" key="7">
    <source>
        <dbReference type="PROSITE" id="PS50043"/>
    </source>
</evidence>
<dbReference type="GO" id="GO:0000160">
    <property type="term" value="P:phosphorelay signal transduction system"/>
    <property type="evidence" value="ECO:0007669"/>
    <property type="project" value="UniProtKB-KW"/>
</dbReference>
<gene>
    <name evidence="9" type="ORF">GK047_24370</name>
</gene>
<dbReference type="PROSITE" id="PS50043">
    <property type="entry name" value="HTH_LUXR_2"/>
    <property type="match status" value="1"/>
</dbReference>
<comment type="caution">
    <text evidence="9">The sequence shown here is derived from an EMBL/GenBank/DDBJ whole genome shotgun (WGS) entry which is preliminary data.</text>
</comment>
<dbReference type="PANTHER" id="PTHR43214:SF1">
    <property type="entry name" value="TRANSCRIPTIONAL REGULATORY PROTEIN COMA"/>
    <property type="match status" value="1"/>
</dbReference>
<dbReference type="InterPro" id="IPR011006">
    <property type="entry name" value="CheY-like_superfamily"/>
</dbReference>
<evidence type="ECO:0000256" key="1">
    <source>
        <dbReference type="ARBA" id="ARBA00022553"/>
    </source>
</evidence>
<dbReference type="CDD" id="cd06170">
    <property type="entry name" value="LuxR_C_like"/>
    <property type="match status" value="1"/>
</dbReference>
<dbReference type="CDD" id="cd17535">
    <property type="entry name" value="REC_NarL-like"/>
    <property type="match status" value="1"/>
</dbReference>
<dbReference type="EMBL" id="JAAIKC010000013">
    <property type="protein sequence ID" value="NEW09115.1"/>
    <property type="molecule type" value="Genomic_DNA"/>
</dbReference>
<dbReference type="PRINTS" id="PR00038">
    <property type="entry name" value="HTHLUXR"/>
</dbReference>
<dbReference type="PANTHER" id="PTHR43214">
    <property type="entry name" value="TWO-COMPONENT RESPONSE REGULATOR"/>
    <property type="match status" value="1"/>
</dbReference>
<dbReference type="InterPro" id="IPR058245">
    <property type="entry name" value="NreC/VraR/RcsB-like_REC"/>
</dbReference>
<keyword evidence="5" id="KW-0804">Transcription</keyword>
<feature type="domain" description="HTH luxR-type" evidence="7">
    <location>
        <begin position="145"/>
        <end position="210"/>
    </location>
</feature>
<dbReference type="SMART" id="SM00448">
    <property type="entry name" value="REC"/>
    <property type="match status" value="1"/>
</dbReference>
<protein>
    <submittedName>
        <fullName evidence="9">Response regulator transcription factor</fullName>
    </submittedName>
</protein>
<dbReference type="PROSITE" id="PS50110">
    <property type="entry name" value="RESPONSE_REGULATORY"/>
    <property type="match status" value="1"/>
</dbReference>
<keyword evidence="1 6" id="KW-0597">Phosphoprotein</keyword>
<feature type="modified residue" description="4-aspartylphosphate" evidence="6">
    <location>
        <position position="60"/>
    </location>
</feature>
<dbReference type="InterPro" id="IPR000792">
    <property type="entry name" value="Tscrpt_reg_LuxR_C"/>
</dbReference>
<sequence>MSENVSSVKALVVDDHPLFAQATKNLLEEIDNIEVIGIAGNAKQCMEMLAEHQPYFVFLDYQLPDQSGTEVTRQIQQLYPNIHIIIFTGIDVTDLFNKFIDMKISGILSKESSVRTIKNMVNCILDNHTILPIALFRNISLNNEKVGERAQLTKEEVLMMNMLVKGYTHEQIAEQIHMSRRTIDNYLKKVYDKLGAKSKIEAVEKFVQRK</sequence>
<dbReference type="Pfam" id="PF00072">
    <property type="entry name" value="Response_reg"/>
    <property type="match status" value="1"/>
</dbReference>
<evidence type="ECO:0000256" key="5">
    <source>
        <dbReference type="ARBA" id="ARBA00023163"/>
    </source>
</evidence>
<organism evidence="9">
    <name type="scientific">Paenibacillus sp. SYP-B3998</name>
    <dbReference type="NCBI Taxonomy" id="2678564"/>
    <lineage>
        <taxon>Bacteria</taxon>
        <taxon>Bacillati</taxon>
        <taxon>Bacillota</taxon>
        <taxon>Bacilli</taxon>
        <taxon>Bacillales</taxon>
        <taxon>Paenibacillaceae</taxon>
        <taxon>Paenibacillus</taxon>
    </lineage>
</organism>
<dbReference type="SMART" id="SM00421">
    <property type="entry name" value="HTH_LUXR"/>
    <property type="match status" value="1"/>
</dbReference>
<evidence type="ECO:0000259" key="8">
    <source>
        <dbReference type="PROSITE" id="PS50110"/>
    </source>
</evidence>
<evidence type="ECO:0000256" key="2">
    <source>
        <dbReference type="ARBA" id="ARBA00023012"/>
    </source>
</evidence>